<dbReference type="InterPro" id="IPR041490">
    <property type="entry name" value="KstR2_TetR_C"/>
</dbReference>
<keyword evidence="2" id="KW-0805">Transcription regulation</keyword>
<reference evidence="7 8" key="1">
    <citation type="submission" date="2022-03" db="EMBL/GenBank/DDBJ databases">
        <authorList>
            <person name="Brunel B."/>
        </authorList>
    </citation>
    <scope>NUCLEOTIDE SEQUENCE [LARGE SCALE GENOMIC DNA]</scope>
    <source>
        <strain evidence="7">STM5069sample</strain>
    </source>
</reference>
<dbReference type="Pfam" id="PF00440">
    <property type="entry name" value="TetR_N"/>
    <property type="match status" value="1"/>
</dbReference>
<dbReference type="SUPFAM" id="SSF46689">
    <property type="entry name" value="Homeodomain-like"/>
    <property type="match status" value="1"/>
</dbReference>
<feature type="DNA-binding region" description="H-T-H motif" evidence="5">
    <location>
        <begin position="38"/>
        <end position="57"/>
    </location>
</feature>
<evidence type="ECO:0000313" key="8">
    <source>
        <dbReference type="Proteomes" id="UP001153050"/>
    </source>
</evidence>
<proteinExistence type="predicted"/>
<dbReference type="SUPFAM" id="SSF48498">
    <property type="entry name" value="Tetracyclin repressor-like, C-terminal domain"/>
    <property type="match status" value="1"/>
</dbReference>
<feature type="domain" description="HTH tetR-type" evidence="6">
    <location>
        <begin position="15"/>
        <end position="75"/>
    </location>
</feature>
<gene>
    <name evidence="7" type="ORF">MES5069_680065</name>
</gene>
<dbReference type="PROSITE" id="PS50977">
    <property type="entry name" value="HTH_TETR_2"/>
    <property type="match status" value="1"/>
</dbReference>
<dbReference type="InterPro" id="IPR036271">
    <property type="entry name" value="Tet_transcr_reg_TetR-rel_C_sf"/>
</dbReference>
<dbReference type="Gene3D" id="1.10.10.60">
    <property type="entry name" value="Homeodomain-like"/>
    <property type="match status" value="1"/>
</dbReference>
<comment type="caution">
    <text evidence="7">The sequence shown here is derived from an EMBL/GenBank/DDBJ whole genome shotgun (WGS) entry which is preliminary data.</text>
</comment>
<dbReference type="InterPro" id="IPR050109">
    <property type="entry name" value="HTH-type_TetR-like_transc_reg"/>
</dbReference>
<evidence type="ECO:0000259" key="6">
    <source>
        <dbReference type="PROSITE" id="PS50977"/>
    </source>
</evidence>
<keyword evidence="8" id="KW-1185">Reference proteome</keyword>
<dbReference type="PANTHER" id="PTHR30055:SF175">
    <property type="entry name" value="HTH-TYPE TRANSCRIPTIONAL REPRESSOR KSTR2"/>
    <property type="match status" value="1"/>
</dbReference>
<dbReference type="Proteomes" id="UP001153050">
    <property type="component" value="Unassembled WGS sequence"/>
</dbReference>
<dbReference type="Gene3D" id="1.10.357.10">
    <property type="entry name" value="Tetracycline Repressor, domain 2"/>
    <property type="match status" value="1"/>
</dbReference>
<evidence type="ECO:0000256" key="1">
    <source>
        <dbReference type="ARBA" id="ARBA00022491"/>
    </source>
</evidence>
<evidence type="ECO:0000256" key="3">
    <source>
        <dbReference type="ARBA" id="ARBA00023125"/>
    </source>
</evidence>
<dbReference type="EMBL" id="CAKXZT010000166">
    <property type="protein sequence ID" value="CAH2408360.1"/>
    <property type="molecule type" value="Genomic_DNA"/>
</dbReference>
<dbReference type="Pfam" id="PF17932">
    <property type="entry name" value="TetR_C_24"/>
    <property type="match status" value="1"/>
</dbReference>
<dbReference type="InterPro" id="IPR001647">
    <property type="entry name" value="HTH_TetR"/>
</dbReference>
<evidence type="ECO:0000256" key="4">
    <source>
        <dbReference type="ARBA" id="ARBA00023163"/>
    </source>
</evidence>
<evidence type="ECO:0000256" key="5">
    <source>
        <dbReference type="PROSITE-ProRule" id="PRU00335"/>
    </source>
</evidence>
<protein>
    <submittedName>
        <fullName evidence="7">TetR family transcriptional regulator</fullName>
    </submittedName>
</protein>
<dbReference type="PRINTS" id="PR00455">
    <property type="entry name" value="HTHTETR"/>
</dbReference>
<sequence>MNLTLREELKAKKQAYVQDEILATAAKLFAEGGIRGVTIDDIASSLGYTKSVVYYYFKNKNQVLWEIFTKIHDAWWADMESLVKTDDPPNSMLASMIRKHALNVMDRAAWSAIYFRDQGELTDAQQKVITKRKREYDQLFKQVYQKGVEQGIFQDIPTTLVVNSIIGICNSTHAWYKSGGPLTPDRIADHYASLVLQGCCLKSTPSAG</sequence>
<accession>A0ABM9EG86</accession>
<keyword evidence="3 5" id="KW-0238">DNA-binding</keyword>
<organism evidence="7 8">
    <name type="scientific">Mesorhizobium escarrei</name>
    <dbReference type="NCBI Taxonomy" id="666018"/>
    <lineage>
        <taxon>Bacteria</taxon>
        <taxon>Pseudomonadati</taxon>
        <taxon>Pseudomonadota</taxon>
        <taxon>Alphaproteobacteria</taxon>
        <taxon>Hyphomicrobiales</taxon>
        <taxon>Phyllobacteriaceae</taxon>
        <taxon>Mesorhizobium</taxon>
    </lineage>
</organism>
<name>A0ABM9EG86_9HYPH</name>
<dbReference type="RefSeq" id="WP_254021627.1">
    <property type="nucleotide sequence ID" value="NZ_CAKXZT010000166.1"/>
</dbReference>
<keyword evidence="4" id="KW-0804">Transcription</keyword>
<evidence type="ECO:0000256" key="2">
    <source>
        <dbReference type="ARBA" id="ARBA00023015"/>
    </source>
</evidence>
<keyword evidence="1" id="KW-0678">Repressor</keyword>
<evidence type="ECO:0000313" key="7">
    <source>
        <dbReference type="EMBL" id="CAH2408360.1"/>
    </source>
</evidence>
<dbReference type="PANTHER" id="PTHR30055">
    <property type="entry name" value="HTH-TYPE TRANSCRIPTIONAL REGULATOR RUTR"/>
    <property type="match status" value="1"/>
</dbReference>
<dbReference type="InterPro" id="IPR009057">
    <property type="entry name" value="Homeodomain-like_sf"/>
</dbReference>